<accession>A0ACC0V2K5</accession>
<sequence length="334" mass="36591">MVQYAPVQHTPASSGGAQGFMSREEHAQRMRELNRKRGLMRAPKRGFSMTDYQGDAAAPVTVAAAAAVPLPQSPYSHHSGHFVHQATIPEHGYFSPGVATPRAAAATPATPATPVAQQRQQQQQQQQQQLPQRPKLPPPRRSYSVMDYEPAPPNQPAPSSNLTILDLPSELHYAVIDQLDPLDSVCFGLAHPRLWAIHRRKHPRVALSARYTGPNDREWAWRGALLPPTGGNNNSNSSSSSSKVSAEDGNGVDLARMRTKGQVYCRKCGISRCELHRHLRGWMPEGWEYCEIRESFGRPPAEGAKASCTRSSPKNPNRCGRHGAAARKVSPAST</sequence>
<evidence type="ECO:0000313" key="2">
    <source>
        <dbReference type="Proteomes" id="UP001163324"/>
    </source>
</evidence>
<protein>
    <submittedName>
        <fullName evidence="1">Uncharacterized protein</fullName>
    </submittedName>
</protein>
<reference evidence="1" key="1">
    <citation type="submission" date="2022-10" db="EMBL/GenBank/DDBJ databases">
        <title>Complete Genome of Trichothecium roseum strain YXFP-22015, a Plant Pathogen Isolated from Citrus.</title>
        <authorList>
            <person name="Wang Y."/>
            <person name="Zhu L."/>
        </authorList>
    </citation>
    <scope>NUCLEOTIDE SEQUENCE</scope>
    <source>
        <strain evidence="1">YXFP-22015</strain>
    </source>
</reference>
<proteinExistence type="predicted"/>
<comment type="caution">
    <text evidence="1">The sequence shown here is derived from an EMBL/GenBank/DDBJ whole genome shotgun (WGS) entry which is preliminary data.</text>
</comment>
<gene>
    <name evidence="1" type="ORF">N3K66_004633</name>
</gene>
<dbReference type="Proteomes" id="UP001163324">
    <property type="component" value="Chromosome 4"/>
</dbReference>
<organism evidence="1 2">
    <name type="scientific">Trichothecium roseum</name>
    <dbReference type="NCBI Taxonomy" id="47278"/>
    <lineage>
        <taxon>Eukaryota</taxon>
        <taxon>Fungi</taxon>
        <taxon>Dikarya</taxon>
        <taxon>Ascomycota</taxon>
        <taxon>Pezizomycotina</taxon>
        <taxon>Sordariomycetes</taxon>
        <taxon>Hypocreomycetidae</taxon>
        <taxon>Hypocreales</taxon>
        <taxon>Hypocreales incertae sedis</taxon>
        <taxon>Trichothecium</taxon>
    </lineage>
</organism>
<keyword evidence="2" id="KW-1185">Reference proteome</keyword>
<dbReference type="EMBL" id="CM047943">
    <property type="protein sequence ID" value="KAI9900371.1"/>
    <property type="molecule type" value="Genomic_DNA"/>
</dbReference>
<evidence type="ECO:0000313" key="1">
    <source>
        <dbReference type="EMBL" id="KAI9900371.1"/>
    </source>
</evidence>
<name>A0ACC0V2K5_9HYPO</name>